<name>A0A1T4WQ33_9BACT</name>
<reference evidence="1 2" key="1">
    <citation type="submission" date="2017-02" db="EMBL/GenBank/DDBJ databases">
        <authorList>
            <person name="Peterson S.W."/>
        </authorList>
    </citation>
    <scope>NUCLEOTIDE SEQUENCE [LARGE SCALE GENOMIC DNA]</scope>
    <source>
        <strain evidence="1 2">DSM 18034</strain>
    </source>
</reference>
<protein>
    <submittedName>
        <fullName evidence="1">Uncharacterized protein</fullName>
    </submittedName>
</protein>
<proteinExistence type="predicted"/>
<keyword evidence="2" id="KW-1185">Reference proteome</keyword>
<sequence>MEGELLAPLFLCSAVGSLAVCRCQKNVLFMNLGAVADNLCLLRSCNPRVCNLCQVLEWLLLDSSLIQKNVELFGERKANMGGAWTTVKRTQEEAYENDSGLD</sequence>
<evidence type="ECO:0000313" key="1">
    <source>
        <dbReference type="EMBL" id="SKA78965.1"/>
    </source>
</evidence>
<dbReference type="Proteomes" id="UP000189733">
    <property type="component" value="Unassembled WGS sequence"/>
</dbReference>
<dbReference type="AlphaFoldDB" id="A0A1T4WQ33"/>
<organism evidence="1 2">
    <name type="scientific">Desulfobaculum bizertense DSM 18034</name>
    <dbReference type="NCBI Taxonomy" id="1121442"/>
    <lineage>
        <taxon>Bacteria</taxon>
        <taxon>Pseudomonadati</taxon>
        <taxon>Thermodesulfobacteriota</taxon>
        <taxon>Desulfovibrionia</taxon>
        <taxon>Desulfovibrionales</taxon>
        <taxon>Desulfovibrionaceae</taxon>
        <taxon>Desulfobaculum</taxon>
    </lineage>
</organism>
<dbReference type="STRING" id="1121442.SAMN02745702_02463"/>
<gene>
    <name evidence="1" type="ORF">SAMN02745702_02463</name>
</gene>
<evidence type="ECO:0000313" key="2">
    <source>
        <dbReference type="Proteomes" id="UP000189733"/>
    </source>
</evidence>
<dbReference type="EMBL" id="FUYA01000009">
    <property type="protein sequence ID" value="SKA78965.1"/>
    <property type="molecule type" value="Genomic_DNA"/>
</dbReference>
<accession>A0A1T4WQ33</accession>